<comment type="caution">
    <text evidence="3">The sequence shown here is derived from an EMBL/GenBank/DDBJ whole genome shotgun (WGS) entry which is preliminary data.</text>
</comment>
<feature type="compositionally biased region" description="Acidic residues" evidence="1">
    <location>
        <begin position="140"/>
        <end position="214"/>
    </location>
</feature>
<evidence type="ECO:0000256" key="2">
    <source>
        <dbReference type="SAM" id="SignalP"/>
    </source>
</evidence>
<protein>
    <submittedName>
        <fullName evidence="3">Uncharacterized protein</fullName>
    </submittedName>
</protein>
<dbReference type="EMBL" id="QCYY01000661">
    <property type="protein sequence ID" value="ROT83618.1"/>
    <property type="molecule type" value="Genomic_DNA"/>
</dbReference>
<keyword evidence="2" id="KW-0732">Signal</keyword>
<dbReference type="AlphaFoldDB" id="A0A3R7MQZ7"/>
<feature type="signal peptide" evidence="2">
    <location>
        <begin position="1"/>
        <end position="24"/>
    </location>
</feature>
<reference evidence="3 4" key="2">
    <citation type="submission" date="2019-01" db="EMBL/GenBank/DDBJ databases">
        <title>The decoding of complex shrimp genome reveals the adaptation for benthos swimmer, frequently molting mechanism and breeding impact on genome.</title>
        <authorList>
            <person name="Sun Y."/>
            <person name="Gao Y."/>
            <person name="Yu Y."/>
        </authorList>
    </citation>
    <scope>NUCLEOTIDE SEQUENCE [LARGE SCALE GENOMIC DNA]</scope>
    <source>
        <tissue evidence="3">Muscle</tissue>
    </source>
</reference>
<feature type="region of interest" description="Disordered" evidence="1">
    <location>
        <begin position="140"/>
        <end position="224"/>
    </location>
</feature>
<feature type="compositionally biased region" description="Polar residues" evidence="1">
    <location>
        <begin position="38"/>
        <end position="70"/>
    </location>
</feature>
<dbReference type="OrthoDB" id="6379470at2759"/>
<accession>A0A3R7MQZ7</accession>
<proteinExistence type="predicted"/>
<feature type="chain" id="PRO_5018732873" evidence="2">
    <location>
        <begin position="25"/>
        <end position="271"/>
    </location>
</feature>
<reference evidence="3 4" key="1">
    <citation type="submission" date="2018-04" db="EMBL/GenBank/DDBJ databases">
        <authorList>
            <person name="Zhang X."/>
            <person name="Yuan J."/>
            <person name="Li F."/>
            <person name="Xiang J."/>
        </authorList>
    </citation>
    <scope>NUCLEOTIDE SEQUENCE [LARGE SCALE GENOMIC DNA]</scope>
    <source>
        <tissue evidence="3">Muscle</tissue>
    </source>
</reference>
<feature type="region of interest" description="Disordered" evidence="1">
    <location>
        <begin position="38"/>
        <end position="75"/>
    </location>
</feature>
<keyword evidence="4" id="KW-1185">Reference proteome</keyword>
<evidence type="ECO:0000313" key="4">
    <source>
        <dbReference type="Proteomes" id="UP000283509"/>
    </source>
</evidence>
<dbReference type="Proteomes" id="UP000283509">
    <property type="component" value="Unassembled WGS sequence"/>
</dbReference>
<evidence type="ECO:0000313" key="3">
    <source>
        <dbReference type="EMBL" id="ROT83618.1"/>
    </source>
</evidence>
<sequence length="271" mass="30287">MRALQVSVLVATALLAALESGVVAAPRGTYSYRTVHQASSSNNALTPSRTRGLASTSRQYGLERGTQQAPYSPVDYTPEVKSARKAFFKLYDKQAKLAKDAPDTDLDGRYSFTQRLSGGAAAEDEADDDYYYYYYDDEEHSNEEDEYEYEDDDDEEESHEEDEEEDDDDDDEEESHEDDEEDSEDSEEGDDSSEEDGADSSSEEGADSSSEEGGDGAGGFDIVSWGRRNTNALLARTPRPVTDTPEVKQEKRNFFRLYKKQAELSFNAPDH</sequence>
<organism evidence="3 4">
    <name type="scientific">Penaeus vannamei</name>
    <name type="common">Whiteleg shrimp</name>
    <name type="synonym">Litopenaeus vannamei</name>
    <dbReference type="NCBI Taxonomy" id="6689"/>
    <lineage>
        <taxon>Eukaryota</taxon>
        <taxon>Metazoa</taxon>
        <taxon>Ecdysozoa</taxon>
        <taxon>Arthropoda</taxon>
        <taxon>Crustacea</taxon>
        <taxon>Multicrustacea</taxon>
        <taxon>Malacostraca</taxon>
        <taxon>Eumalacostraca</taxon>
        <taxon>Eucarida</taxon>
        <taxon>Decapoda</taxon>
        <taxon>Dendrobranchiata</taxon>
        <taxon>Penaeoidea</taxon>
        <taxon>Penaeidae</taxon>
        <taxon>Penaeus</taxon>
    </lineage>
</organism>
<evidence type="ECO:0000256" key="1">
    <source>
        <dbReference type="SAM" id="MobiDB-lite"/>
    </source>
</evidence>
<gene>
    <name evidence="3" type="ORF">C7M84_023217</name>
</gene>
<name>A0A3R7MQZ7_PENVA</name>